<organism evidence="6 7">
    <name type="scientific">Corallincola holothuriorum</name>
    <dbReference type="NCBI Taxonomy" id="2282215"/>
    <lineage>
        <taxon>Bacteria</taxon>
        <taxon>Pseudomonadati</taxon>
        <taxon>Pseudomonadota</taxon>
        <taxon>Gammaproteobacteria</taxon>
        <taxon>Alteromonadales</taxon>
        <taxon>Psychromonadaceae</taxon>
        <taxon>Corallincola</taxon>
    </lineage>
</organism>
<dbReference type="InterPro" id="IPR001537">
    <property type="entry name" value="SpoU_MeTrfase"/>
</dbReference>
<dbReference type="GO" id="GO:0003723">
    <property type="term" value="F:RNA binding"/>
    <property type="evidence" value="ECO:0007669"/>
    <property type="project" value="InterPro"/>
</dbReference>
<dbReference type="InterPro" id="IPR004384">
    <property type="entry name" value="RNA_MeTrfase_TrmJ/LasT"/>
</dbReference>
<name>A0A368NPM0_9GAMM</name>
<dbReference type="PANTHER" id="PTHR42786:SF1">
    <property type="entry name" value="TRNA (CYTIDINE_URIDINE-2'-O-)-METHYLTRANSFERASE TRMJ"/>
    <property type="match status" value="1"/>
</dbReference>
<comment type="caution">
    <text evidence="6">The sequence shown here is derived from an EMBL/GenBank/DDBJ whole genome shotgun (WGS) entry which is preliminary data.</text>
</comment>
<protein>
    <submittedName>
        <fullName evidence="6">tRNA/rRNA methyltransferase</fullName>
    </submittedName>
</protein>
<gene>
    <name evidence="6" type="ORF">DU002_04875</name>
</gene>
<dbReference type="Pfam" id="PF00588">
    <property type="entry name" value="SpoU_methylase"/>
    <property type="match status" value="1"/>
</dbReference>
<dbReference type="Gene3D" id="3.40.1280.10">
    <property type="match status" value="1"/>
</dbReference>
<dbReference type="InterPro" id="IPR029026">
    <property type="entry name" value="tRNA_m1G_MTases_N"/>
</dbReference>
<sequence>MELIFVLVSPARPANVGAVARAMKTQGFAQLRIVDSVAHQDPEAGWVAHGAEELLAEASCFASADLALSDCDFVIATTARRRGCARDYWSPQQTLQQLESKATAIQRVALLFGCEESGLPNTLIDRADLLSCIPLAQPYPSLNLGQAAMVYAYALSPLKTLLSGAGQGRDDLTDSGEWQALKQRVATLQESLLNSEDQKLSEWLHDRLGLVEGRDIRLLHTLLNDIEKALP</sequence>
<keyword evidence="3 6" id="KW-0808">Transferase</keyword>
<comment type="similarity">
    <text evidence="1">Belongs to the class IV-like SAM-binding methyltransferase superfamily. RNA methyltransferase TrmH family.</text>
</comment>
<reference evidence="6 7" key="1">
    <citation type="submission" date="2018-07" db="EMBL/GenBank/DDBJ databases">
        <title>Corallincola holothuriorum sp. nov., a new facultative anaerobe isolated from sea cucumber Apostichopus japonicus.</title>
        <authorList>
            <person name="Xia H."/>
        </authorList>
    </citation>
    <scope>NUCLEOTIDE SEQUENCE [LARGE SCALE GENOMIC DNA]</scope>
    <source>
        <strain evidence="6 7">C4</strain>
    </source>
</reference>
<evidence type="ECO:0000256" key="3">
    <source>
        <dbReference type="ARBA" id="ARBA00022679"/>
    </source>
</evidence>
<dbReference type="PIRSF" id="PIRSF004808">
    <property type="entry name" value="LasT"/>
    <property type="match status" value="1"/>
</dbReference>
<evidence type="ECO:0000313" key="6">
    <source>
        <dbReference type="EMBL" id="RCU51805.1"/>
    </source>
</evidence>
<dbReference type="GO" id="GO:0008173">
    <property type="term" value="F:RNA methyltransferase activity"/>
    <property type="evidence" value="ECO:0007669"/>
    <property type="project" value="InterPro"/>
</dbReference>
<accession>A0A368NPM0</accession>
<feature type="domain" description="tRNA/rRNA methyltransferase SpoU type" evidence="5">
    <location>
        <begin position="3"/>
        <end position="153"/>
    </location>
</feature>
<keyword evidence="2 6" id="KW-0489">Methyltransferase</keyword>
<dbReference type="SUPFAM" id="SSF75217">
    <property type="entry name" value="alpha/beta knot"/>
    <property type="match status" value="1"/>
</dbReference>
<dbReference type="GO" id="GO:0005829">
    <property type="term" value="C:cytosol"/>
    <property type="evidence" value="ECO:0007669"/>
    <property type="project" value="TreeGrafter"/>
</dbReference>
<keyword evidence="4" id="KW-0949">S-adenosyl-L-methionine</keyword>
<dbReference type="CDD" id="cd18093">
    <property type="entry name" value="SpoU-like_TrmJ"/>
    <property type="match status" value="1"/>
</dbReference>
<dbReference type="RefSeq" id="WP_114337234.1">
    <property type="nucleotide sequence ID" value="NZ_QPID01000002.1"/>
</dbReference>
<proteinExistence type="inferred from homology"/>
<dbReference type="PANTHER" id="PTHR42786">
    <property type="entry name" value="TRNA/RRNA METHYLTRANSFERASE"/>
    <property type="match status" value="1"/>
</dbReference>
<dbReference type="NCBIfam" id="NF007752">
    <property type="entry name" value="PRK10433.1"/>
    <property type="match status" value="1"/>
</dbReference>
<dbReference type="AlphaFoldDB" id="A0A368NPM0"/>
<evidence type="ECO:0000313" key="7">
    <source>
        <dbReference type="Proteomes" id="UP000252558"/>
    </source>
</evidence>
<dbReference type="GO" id="GO:0002128">
    <property type="term" value="P:tRNA nucleoside ribose methylation"/>
    <property type="evidence" value="ECO:0007669"/>
    <property type="project" value="TreeGrafter"/>
</dbReference>
<dbReference type="OrthoDB" id="9806346at2"/>
<evidence type="ECO:0000256" key="2">
    <source>
        <dbReference type="ARBA" id="ARBA00022603"/>
    </source>
</evidence>
<dbReference type="InterPro" id="IPR029028">
    <property type="entry name" value="Alpha/beta_knot_MTases"/>
</dbReference>
<evidence type="ECO:0000256" key="4">
    <source>
        <dbReference type="ARBA" id="ARBA00022691"/>
    </source>
</evidence>
<keyword evidence="7" id="KW-1185">Reference proteome</keyword>
<evidence type="ECO:0000256" key="1">
    <source>
        <dbReference type="ARBA" id="ARBA00007228"/>
    </source>
</evidence>
<dbReference type="Proteomes" id="UP000252558">
    <property type="component" value="Unassembled WGS sequence"/>
</dbReference>
<dbReference type="EMBL" id="QPID01000002">
    <property type="protein sequence ID" value="RCU51805.1"/>
    <property type="molecule type" value="Genomic_DNA"/>
</dbReference>
<evidence type="ECO:0000259" key="5">
    <source>
        <dbReference type="Pfam" id="PF00588"/>
    </source>
</evidence>